<dbReference type="InterPro" id="IPR008271">
    <property type="entry name" value="Ser/Thr_kinase_AS"/>
</dbReference>
<comment type="caution">
    <text evidence="9">The sequence shown here is derived from an EMBL/GenBank/DDBJ whole genome shotgun (WGS) entry which is preliminary data.</text>
</comment>
<protein>
    <submittedName>
        <fullName evidence="9">Jacalin-like lectin domain-containing protein</fullName>
    </submittedName>
</protein>
<evidence type="ECO:0000256" key="2">
    <source>
        <dbReference type="ARBA" id="ARBA00022679"/>
    </source>
</evidence>
<dbReference type="Proteomes" id="UP000245207">
    <property type="component" value="Unassembled WGS sequence"/>
</dbReference>
<evidence type="ECO:0000256" key="3">
    <source>
        <dbReference type="ARBA" id="ARBA00022741"/>
    </source>
</evidence>
<feature type="binding site" evidence="6">
    <location>
        <position position="53"/>
    </location>
    <ligand>
        <name>ATP</name>
        <dbReference type="ChEBI" id="CHEBI:30616"/>
    </ligand>
</feature>
<dbReference type="PANTHER" id="PTHR27003:SF326">
    <property type="entry name" value="PROTEIN KINASE DOMAIN-CONTAINING PROTEIN"/>
    <property type="match status" value="1"/>
</dbReference>
<organism evidence="9 10">
    <name type="scientific">Artemisia annua</name>
    <name type="common">Sweet wormwood</name>
    <dbReference type="NCBI Taxonomy" id="35608"/>
    <lineage>
        <taxon>Eukaryota</taxon>
        <taxon>Viridiplantae</taxon>
        <taxon>Streptophyta</taxon>
        <taxon>Embryophyta</taxon>
        <taxon>Tracheophyta</taxon>
        <taxon>Spermatophyta</taxon>
        <taxon>Magnoliopsida</taxon>
        <taxon>eudicotyledons</taxon>
        <taxon>Gunneridae</taxon>
        <taxon>Pentapetalae</taxon>
        <taxon>asterids</taxon>
        <taxon>campanulids</taxon>
        <taxon>Asterales</taxon>
        <taxon>Asteraceae</taxon>
        <taxon>Asteroideae</taxon>
        <taxon>Anthemideae</taxon>
        <taxon>Artemisiinae</taxon>
        <taxon>Artemisia</taxon>
    </lineage>
</organism>
<dbReference type="SUPFAM" id="SSF56112">
    <property type="entry name" value="Protein kinase-like (PK-like)"/>
    <property type="match status" value="1"/>
</dbReference>
<keyword evidence="3 6" id="KW-0547">Nucleotide-binding</keyword>
<evidence type="ECO:0000256" key="4">
    <source>
        <dbReference type="ARBA" id="ARBA00022777"/>
    </source>
</evidence>
<dbReference type="AlphaFoldDB" id="A0A2U1M0Q1"/>
<dbReference type="GO" id="GO:0004674">
    <property type="term" value="F:protein serine/threonine kinase activity"/>
    <property type="evidence" value="ECO:0007669"/>
    <property type="project" value="UniProtKB-KW"/>
</dbReference>
<dbReference type="EMBL" id="PKPP01006956">
    <property type="protein sequence ID" value="PWA54821.1"/>
    <property type="molecule type" value="Genomic_DNA"/>
</dbReference>
<dbReference type="Gene3D" id="3.30.200.20">
    <property type="entry name" value="Phosphorylase Kinase, domain 1"/>
    <property type="match status" value="1"/>
</dbReference>
<evidence type="ECO:0000313" key="10">
    <source>
        <dbReference type="Proteomes" id="UP000245207"/>
    </source>
</evidence>
<evidence type="ECO:0000313" key="9">
    <source>
        <dbReference type="EMBL" id="PWA54821.1"/>
    </source>
</evidence>
<dbReference type="GO" id="GO:0005524">
    <property type="term" value="F:ATP binding"/>
    <property type="evidence" value="ECO:0007669"/>
    <property type="project" value="UniProtKB-UniRule"/>
</dbReference>
<evidence type="ECO:0000259" key="8">
    <source>
        <dbReference type="PROSITE" id="PS50011"/>
    </source>
</evidence>
<dbReference type="InterPro" id="IPR025486">
    <property type="entry name" value="DUF4378"/>
</dbReference>
<dbReference type="InterPro" id="IPR000719">
    <property type="entry name" value="Prot_kinase_dom"/>
</dbReference>
<evidence type="ECO:0000256" key="6">
    <source>
        <dbReference type="PROSITE-ProRule" id="PRU10141"/>
    </source>
</evidence>
<dbReference type="GO" id="GO:0030246">
    <property type="term" value="F:carbohydrate binding"/>
    <property type="evidence" value="ECO:0007669"/>
    <property type="project" value="UniProtKB-KW"/>
</dbReference>
<keyword evidence="2" id="KW-0808">Transferase</keyword>
<dbReference type="PANTHER" id="PTHR27003">
    <property type="entry name" value="OS07G0166700 PROTEIN"/>
    <property type="match status" value="1"/>
</dbReference>
<dbReference type="InterPro" id="IPR011009">
    <property type="entry name" value="Kinase-like_dom_sf"/>
</dbReference>
<name>A0A2U1M0Q1_ARTAN</name>
<keyword evidence="4" id="KW-0418">Kinase</keyword>
<dbReference type="OrthoDB" id="4062651at2759"/>
<keyword evidence="1 7" id="KW-0723">Serine/threonine-protein kinase</keyword>
<dbReference type="SMART" id="SM00220">
    <property type="entry name" value="S_TKc"/>
    <property type="match status" value="1"/>
</dbReference>
<dbReference type="InterPro" id="IPR045272">
    <property type="entry name" value="ANXUR1/2-like"/>
</dbReference>
<gene>
    <name evidence="9" type="ORF">CTI12_AA434230</name>
</gene>
<dbReference type="GO" id="GO:0004714">
    <property type="term" value="F:transmembrane receptor protein tyrosine kinase activity"/>
    <property type="evidence" value="ECO:0007669"/>
    <property type="project" value="InterPro"/>
</dbReference>
<keyword evidence="5 6" id="KW-0067">ATP-binding</keyword>
<reference evidence="9 10" key="1">
    <citation type="journal article" date="2018" name="Mol. Plant">
        <title>The genome of Artemisia annua provides insight into the evolution of Asteraceae family and artemisinin biosynthesis.</title>
        <authorList>
            <person name="Shen Q."/>
            <person name="Zhang L."/>
            <person name="Liao Z."/>
            <person name="Wang S."/>
            <person name="Yan T."/>
            <person name="Shi P."/>
            <person name="Liu M."/>
            <person name="Fu X."/>
            <person name="Pan Q."/>
            <person name="Wang Y."/>
            <person name="Lv Z."/>
            <person name="Lu X."/>
            <person name="Zhang F."/>
            <person name="Jiang W."/>
            <person name="Ma Y."/>
            <person name="Chen M."/>
            <person name="Hao X."/>
            <person name="Li L."/>
            <person name="Tang Y."/>
            <person name="Lv G."/>
            <person name="Zhou Y."/>
            <person name="Sun X."/>
            <person name="Brodelius P.E."/>
            <person name="Rose J.K.C."/>
            <person name="Tang K."/>
        </authorList>
    </citation>
    <scope>NUCLEOTIDE SEQUENCE [LARGE SCALE GENOMIC DNA]</scope>
    <source>
        <strain evidence="10">cv. Huhao1</strain>
        <tissue evidence="9">Leaf</tissue>
    </source>
</reference>
<proteinExistence type="inferred from homology"/>
<dbReference type="GO" id="GO:0005886">
    <property type="term" value="C:plasma membrane"/>
    <property type="evidence" value="ECO:0007669"/>
    <property type="project" value="TreeGrafter"/>
</dbReference>
<keyword evidence="9" id="KW-0430">Lectin</keyword>
<dbReference type="InterPro" id="IPR017441">
    <property type="entry name" value="Protein_kinase_ATP_BS"/>
</dbReference>
<dbReference type="GO" id="GO:0009506">
    <property type="term" value="C:plasmodesma"/>
    <property type="evidence" value="ECO:0007669"/>
    <property type="project" value="TreeGrafter"/>
</dbReference>
<dbReference type="PROSITE" id="PS00107">
    <property type="entry name" value="PROTEIN_KINASE_ATP"/>
    <property type="match status" value="1"/>
</dbReference>
<evidence type="ECO:0000256" key="7">
    <source>
        <dbReference type="RuleBase" id="RU000304"/>
    </source>
</evidence>
<accession>A0A2U1M0Q1</accession>
<comment type="similarity">
    <text evidence="7">Belongs to the protein kinase superfamily.</text>
</comment>
<evidence type="ECO:0000256" key="1">
    <source>
        <dbReference type="ARBA" id="ARBA00022527"/>
    </source>
</evidence>
<dbReference type="FunFam" id="3.30.200.20:FF:000039">
    <property type="entry name" value="receptor-like protein kinase FERONIA"/>
    <property type="match status" value="1"/>
</dbReference>
<keyword evidence="10" id="KW-1185">Reference proteome</keyword>
<dbReference type="Gene3D" id="1.10.510.10">
    <property type="entry name" value="Transferase(Phosphotransferase) domain 1"/>
    <property type="match status" value="1"/>
</dbReference>
<sequence length="380" mass="43048">MSTIPELNKLKLPLDDIISATTNFSRENYIGQGGFGAVYKGQLPPSGTVVAVKRLDSNNKSGQGQNEFLKEIVMLARCKHDNLVSLVGFSDERGEKVLVYKHEVNGSLDNHLASRNLTWEQRLRICLGAARGLDYLHSGVGEGHRVIHRDIKSSNILLDANWEAKISDFGLSKVGLKNGQFTFVVTNACGTFSYLDPLYLETGVLTKESDVYSFGVVLFEVLCGRLAMIMEYEDERRFLSGLVERRDRDNNLMQIILPDLQKQMNQKSYEIFTKIALRCLKKDRKQRPTMGLIVRELETALEHQLGSELIRNLCDKIGSFHAFKCDELEDIDVLIDRDIGRSTQCMLLKTVENEVDSIVKDIERDIFKTLVHEMAKLVML</sequence>
<feature type="domain" description="Protein kinase" evidence="8">
    <location>
        <begin position="24"/>
        <end position="301"/>
    </location>
</feature>
<dbReference type="Pfam" id="PF00069">
    <property type="entry name" value="Pkinase"/>
    <property type="match status" value="1"/>
</dbReference>
<dbReference type="STRING" id="35608.A0A2U1M0Q1"/>
<evidence type="ECO:0000256" key="5">
    <source>
        <dbReference type="ARBA" id="ARBA00022840"/>
    </source>
</evidence>
<dbReference type="Pfam" id="PF14309">
    <property type="entry name" value="DUF4378"/>
    <property type="match status" value="1"/>
</dbReference>
<dbReference type="PROSITE" id="PS00108">
    <property type="entry name" value="PROTEIN_KINASE_ST"/>
    <property type="match status" value="1"/>
</dbReference>
<dbReference type="PROSITE" id="PS50011">
    <property type="entry name" value="PROTEIN_KINASE_DOM"/>
    <property type="match status" value="1"/>
</dbReference>